<accession>A0A3B6LGF6</accession>
<reference evidence="2" key="2">
    <citation type="submission" date="2018-10" db="UniProtKB">
        <authorList>
            <consortium name="EnsemblPlants"/>
        </authorList>
    </citation>
    <scope>IDENTIFICATION</scope>
</reference>
<name>A0A3B6LGF6_WHEAT</name>
<keyword evidence="3" id="KW-1185">Reference proteome</keyword>
<reference evidence="2" key="1">
    <citation type="submission" date="2018-08" db="EMBL/GenBank/DDBJ databases">
        <authorList>
            <person name="Rossello M."/>
        </authorList>
    </citation>
    <scope>NUCLEOTIDE SEQUENCE [LARGE SCALE GENOMIC DNA]</scope>
    <source>
        <strain evidence="2">cv. Chinese Spring</strain>
    </source>
</reference>
<feature type="region of interest" description="Disordered" evidence="1">
    <location>
        <begin position="134"/>
        <end position="166"/>
    </location>
</feature>
<evidence type="ECO:0000256" key="1">
    <source>
        <dbReference type="SAM" id="MobiDB-lite"/>
    </source>
</evidence>
<dbReference type="Gramene" id="TraesLDM5B03G02810250.1">
    <property type="protein sequence ID" value="TraesLDM5B03G02810250.1"/>
    <property type="gene ID" value="TraesLDM5B03G02810250"/>
</dbReference>
<dbReference type="Gramene" id="TraesCS5B02G044500.1">
    <property type="protein sequence ID" value="TraesCS5B02G044500.1"/>
    <property type="gene ID" value="TraesCS5B02G044500"/>
</dbReference>
<evidence type="ECO:0000313" key="3">
    <source>
        <dbReference type="Proteomes" id="UP000019116"/>
    </source>
</evidence>
<dbReference type="Gramene" id="TraesLAC5B03G02762610.1">
    <property type="protein sequence ID" value="TraesLAC5B03G02762610.1"/>
    <property type="gene ID" value="TraesLAC5B03G02762610"/>
</dbReference>
<dbReference type="GeneID" id="123110336"/>
<sequence>MDPVKRAELRARLEELKAEMKEKSLPGARVTNGVPSDIRAFLAEVAKKQRAALREAYSNREPLILRLNSRQDPCASPPDPVKSAELRAQFKEMKAKLKEQSLPGAKVTNGVPSKIQPFLAEAVRKKRAALREAYSNREPPILRLNSRRDPCASPPAFSEDGEGKEA</sequence>
<dbReference type="SMR" id="A0A3B6LGF6"/>
<dbReference type="EnsemblPlants" id="TraesCS5B02G044500.1">
    <property type="protein sequence ID" value="TraesCS5B02G044500.1"/>
    <property type="gene ID" value="TraesCS5B02G044500"/>
</dbReference>
<gene>
    <name evidence="2" type="primary">LOC123110336</name>
</gene>
<dbReference type="Gramene" id="TraesNOR5B03G02832790.1">
    <property type="protein sequence ID" value="TraesNOR5B03G02832790.1"/>
    <property type="gene ID" value="TraesNOR5B03G02832790"/>
</dbReference>
<dbReference type="AlphaFoldDB" id="A0A3B6LGF6"/>
<protein>
    <submittedName>
        <fullName evidence="2">Uncharacterized protein</fullName>
    </submittedName>
</protein>
<dbReference type="Proteomes" id="UP000019116">
    <property type="component" value="Chromosome 5B"/>
</dbReference>
<dbReference type="OrthoDB" id="10376945at2759"/>
<organism evidence="2">
    <name type="scientific">Triticum aestivum</name>
    <name type="common">Wheat</name>
    <dbReference type="NCBI Taxonomy" id="4565"/>
    <lineage>
        <taxon>Eukaryota</taxon>
        <taxon>Viridiplantae</taxon>
        <taxon>Streptophyta</taxon>
        <taxon>Embryophyta</taxon>
        <taxon>Tracheophyta</taxon>
        <taxon>Spermatophyta</taxon>
        <taxon>Magnoliopsida</taxon>
        <taxon>Liliopsida</taxon>
        <taxon>Poales</taxon>
        <taxon>Poaceae</taxon>
        <taxon>BOP clade</taxon>
        <taxon>Pooideae</taxon>
        <taxon>Triticodae</taxon>
        <taxon>Triticeae</taxon>
        <taxon>Triticinae</taxon>
        <taxon>Triticum</taxon>
    </lineage>
</organism>
<dbReference type="Gramene" id="TraesCS5B03G0115700.1">
    <property type="protein sequence ID" value="TraesCS5B03G0115700.1.CDS"/>
    <property type="gene ID" value="TraesCS5B03G0115700"/>
</dbReference>
<proteinExistence type="predicted"/>
<dbReference type="Gramene" id="TraesMAC5B03G02807040.1">
    <property type="protein sequence ID" value="TraesMAC5B03G02807040.1"/>
    <property type="gene ID" value="TraesMAC5B03G02807040"/>
</dbReference>
<evidence type="ECO:0000313" key="2">
    <source>
        <dbReference type="EnsemblPlants" id="TraesCS5B02G044500.1"/>
    </source>
</evidence>
<dbReference type="Gramene" id="TraesSTA5B03G02799910.2">
    <property type="protein sequence ID" value="TraesSTA5B03G02799910.2"/>
    <property type="gene ID" value="TraesSTA5B03G02799910"/>
</dbReference>
<dbReference type="RefSeq" id="XP_044386764.1">
    <property type="nucleotide sequence ID" value="XM_044530829.1"/>
</dbReference>